<accession>A0A1G6NB73</accession>
<dbReference type="STRING" id="639004.SAMN04488239_10383"/>
<organism evidence="1 2">
    <name type="scientific">Ruegeria marina</name>
    <dbReference type="NCBI Taxonomy" id="639004"/>
    <lineage>
        <taxon>Bacteria</taxon>
        <taxon>Pseudomonadati</taxon>
        <taxon>Pseudomonadota</taxon>
        <taxon>Alphaproteobacteria</taxon>
        <taxon>Rhodobacterales</taxon>
        <taxon>Roseobacteraceae</taxon>
        <taxon>Ruegeria</taxon>
    </lineage>
</organism>
<gene>
    <name evidence="1" type="ORF">SAMN04488239_10383</name>
</gene>
<dbReference type="EMBL" id="FMZV01000003">
    <property type="protein sequence ID" value="SDC65063.1"/>
    <property type="molecule type" value="Genomic_DNA"/>
</dbReference>
<dbReference type="OrthoDB" id="9800876at2"/>
<reference evidence="2" key="1">
    <citation type="submission" date="2016-10" db="EMBL/GenBank/DDBJ databases">
        <authorList>
            <person name="Varghese N."/>
            <person name="Submissions S."/>
        </authorList>
    </citation>
    <scope>NUCLEOTIDE SEQUENCE [LARGE SCALE GENOMIC DNA]</scope>
    <source>
        <strain evidence="2">CGMCC 1.9108</strain>
    </source>
</reference>
<dbReference type="Gene3D" id="1.10.1660.10">
    <property type="match status" value="1"/>
</dbReference>
<dbReference type="Proteomes" id="UP000199628">
    <property type="component" value="Unassembled WGS sequence"/>
</dbReference>
<name>A0A1G6NB73_9RHOB</name>
<sequence length="113" mass="12765">MTLFYSESEVIARVTRLTESRLVEYCAANIVVPAQTETGPVYQEIDIARLELACDLHDQYEAEPEAIGLMISLIDQLHGLRAEMRGLMQALDDQPEEVRRDIANRLLSDRFGG</sequence>
<proteinExistence type="predicted"/>
<evidence type="ECO:0000313" key="1">
    <source>
        <dbReference type="EMBL" id="SDC65063.1"/>
    </source>
</evidence>
<evidence type="ECO:0000313" key="2">
    <source>
        <dbReference type="Proteomes" id="UP000199628"/>
    </source>
</evidence>
<keyword evidence="2" id="KW-1185">Reference proteome</keyword>
<protein>
    <submittedName>
        <fullName evidence="1">Chaperone modulatory protein CbpM</fullName>
    </submittedName>
</protein>
<dbReference type="RefSeq" id="WP_093028365.1">
    <property type="nucleotide sequence ID" value="NZ_FMZV01000003.1"/>
</dbReference>
<dbReference type="AlphaFoldDB" id="A0A1G6NB73"/>